<evidence type="ECO:0000256" key="4">
    <source>
        <dbReference type="ARBA" id="ARBA00023242"/>
    </source>
</evidence>
<dbReference type="PANTHER" id="PTHR21242:SF0">
    <property type="entry name" value="TRANSCRIPTION INITIATION FACTOR TFIID SUBUNIT 10"/>
    <property type="match status" value="1"/>
</dbReference>
<evidence type="ECO:0000256" key="1">
    <source>
        <dbReference type="ARBA" id="ARBA00004123"/>
    </source>
</evidence>
<evidence type="ECO:0000313" key="7">
    <source>
        <dbReference type="Proteomes" id="UP001374535"/>
    </source>
</evidence>
<dbReference type="PANTHER" id="PTHR21242">
    <property type="entry name" value="TRANSCRIPTION INITIATION FACTOR TFIID SUBUNIT 10"/>
    <property type="match status" value="1"/>
</dbReference>
<sequence>MFLTRLVAVATQKFVVKVARDALRHCKARQATIPKDKRDKQQKGKRLVLTMEDLLKALLLNPLTLFSGIKKRMEKDIDEVGKIAHGVKTKIEAINRDVSIYWPNIVLLDVNLLTYPIDKSLAVKREHIDRARMNMTKIEPLVGKEYISQRPVLIPYHRGGKRLHIGFQEFTEGIARDETYCKKTQIKVGKAIYSGQSIPAAEIRKLEPEKTLKTRLVVVATQKFVVEVARDALRHLVALSFFYVSVVDGELTSLVGTVKQDKQQFQKTKGTSSKRTYPIDKSLAVKREHIDRARMNMTKIEPLVGKEYISQRPVLIPYHRGGKRLHIGFQEFTEGIARDETYCKKTQIKVGKAIYSGQSIPAVEIRKLEPEKTLKSMVTN</sequence>
<comment type="subcellular location">
    <subcellularLocation>
        <location evidence="1">Nucleus</location>
    </subcellularLocation>
</comment>
<dbReference type="Pfam" id="PF03540">
    <property type="entry name" value="TAF10"/>
    <property type="match status" value="1"/>
</dbReference>
<keyword evidence="2" id="KW-0805">Transcription regulation</keyword>
<reference evidence="6 7" key="1">
    <citation type="journal article" date="2023" name="Life. Sci Alliance">
        <title>Evolutionary insights into 3D genome organization and epigenetic landscape of Vigna mungo.</title>
        <authorList>
            <person name="Junaid A."/>
            <person name="Singh B."/>
            <person name="Bhatia S."/>
        </authorList>
    </citation>
    <scope>NUCLEOTIDE SEQUENCE [LARGE SCALE GENOMIC DNA]</scope>
    <source>
        <strain evidence="6">Urdbean</strain>
    </source>
</reference>
<dbReference type="GO" id="GO:0016251">
    <property type="term" value="F:RNA polymerase II general transcription initiation factor activity"/>
    <property type="evidence" value="ECO:0007669"/>
    <property type="project" value="TreeGrafter"/>
</dbReference>
<organism evidence="6 7">
    <name type="scientific">Vigna mungo</name>
    <name type="common">Black gram</name>
    <name type="synonym">Phaseolus mungo</name>
    <dbReference type="NCBI Taxonomy" id="3915"/>
    <lineage>
        <taxon>Eukaryota</taxon>
        <taxon>Viridiplantae</taxon>
        <taxon>Streptophyta</taxon>
        <taxon>Embryophyta</taxon>
        <taxon>Tracheophyta</taxon>
        <taxon>Spermatophyta</taxon>
        <taxon>Magnoliopsida</taxon>
        <taxon>eudicotyledons</taxon>
        <taxon>Gunneridae</taxon>
        <taxon>Pentapetalae</taxon>
        <taxon>rosids</taxon>
        <taxon>fabids</taxon>
        <taxon>Fabales</taxon>
        <taxon>Fabaceae</taxon>
        <taxon>Papilionoideae</taxon>
        <taxon>50 kb inversion clade</taxon>
        <taxon>NPAAA clade</taxon>
        <taxon>indigoferoid/millettioid clade</taxon>
        <taxon>Phaseoleae</taxon>
        <taxon>Vigna</taxon>
    </lineage>
</organism>
<keyword evidence="4" id="KW-0539">Nucleus</keyword>
<keyword evidence="7" id="KW-1185">Reference proteome</keyword>
<dbReference type="GO" id="GO:0006367">
    <property type="term" value="P:transcription initiation at RNA polymerase II promoter"/>
    <property type="evidence" value="ECO:0007669"/>
    <property type="project" value="TreeGrafter"/>
</dbReference>
<dbReference type="GO" id="GO:0000124">
    <property type="term" value="C:SAGA complex"/>
    <property type="evidence" value="ECO:0007669"/>
    <property type="project" value="TreeGrafter"/>
</dbReference>
<proteinExistence type="inferred from homology"/>
<dbReference type="Proteomes" id="UP001374535">
    <property type="component" value="Chromosome 1"/>
</dbReference>
<dbReference type="InterPro" id="IPR003923">
    <property type="entry name" value="TAF10"/>
</dbReference>
<dbReference type="GO" id="GO:0005669">
    <property type="term" value="C:transcription factor TFIID complex"/>
    <property type="evidence" value="ECO:0007669"/>
    <property type="project" value="TreeGrafter"/>
</dbReference>
<accession>A0AAQ3PDJ0</accession>
<evidence type="ECO:0000256" key="2">
    <source>
        <dbReference type="ARBA" id="ARBA00023015"/>
    </source>
</evidence>
<name>A0AAQ3PDJ0_VIGMU</name>
<dbReference type="AlphaFoldDB" id="A0AAQ3PDJ0"/>
<dbReference type="EMBL" id="CP144700">
    <property type="protein sequence ID" value="WVZ25737.1"/>
    <property type="molecule type" value="Genomic_DNA"/>
</dbReference>
<comment type="similarity">
    <text evidence="5">Belongs to the TAF10 family.</text>
</comment>
<dbReference type="GO" id="GO:1990841">
    <property type="term" value="F:promoter-specific chromatin binding"/>
    <property type="evidence" value="ECO:0007669"/>
    <property type="project" value="TreeGrafter"/>
</dbReference>
<evidence type="ECO:0000256" key="3">
    <source>
        <dbReference type="ARBA" id="ARBA00023163"/>
    </source>
</evidence>
<protein>
    <submittedName>
        <fullName evidence="6">Uncharacterized protein</fullName>
    </submittedName>
</protein>
<gene>
    <name evidence="6" type="ORF">V8G54_004281</name>
</gene>
<evidence type="ECO:0000313" key="6">
    <source>
        <dbReference type="EMBL" id="WVZ25737.1"/>
    </source>
</evidence>
<evidence type="ECO:0000256" key="5">
    <source>
        <dbReference type="ARBA" id="ARBA00025730"/>
    </source>
</evidence>
<keyword evidence="3" id="KW-0804">Transcription</keyword>